<dbReference type="GO" id="GO:0051781">
    <property type="term" value="P:positive regulation of cell division"/>
    <property type="evidence" value="ECO:0007669"/>
    <property type="project" value="UniProtKB-KW"/>
</dbReference>
<dbReference type="Ensembl" id="ENSPMAT00000006606.1">
    <property type="protein sequence ID" value="ENSPMAP00000006577.1"/>
    <property type="gene ID" value="ENSPMAG00000005971.1"/>
</dbReference>
<evidence type="ECO:0000256" key="2">
    <source>
        <dbReference type="ARBA" id="ARBA00006656"/>
    </source>
</evidence>
<dbReference type="FunFam" id="2.10.90.10:FF:000004">
    <property type="entry name" value="Transforming growth factor beta"/>
    <property type="match status" value="1"/>
</dbReference>
<evidence type="ECO:0000256" key="4">
    <source>
        <dbReference type="ARBA" id="ARBA00022530"/>
    </source>
</evidence>
<name>S4RMZ1_PETMA</name>
<proteinExistence type="inferred from homology"/>
<protein>
    <recommendedName>
        <fullName evidence="12">TGF-beta family profile domain-containing protein</fullName>
    </recommendedName>
</protein>
<dbReference type="HOGENOM" id="CLU_020515_8_0_1"/>
<dbReference type="InterPro" id="IPR015615">
    <property type="entry name" value="TGF-beta-rel"/>
</dbReference>
<dbReference type="GO" id="GO:0005125">
    <property type="term" value="F:cytokine activity"/>
    <property type="evidence" value="ECO:0007669"/>
    <property type="project" value="TreeGrafter"/>
</dbReference>
<evidence type="ECO:0000313" key="13">
    <source>
        <dbReference type="Ensembl" id="ENSPMAP00000006577.1"/>
    </source>
</evidence>
<dbReference type="PROSITE" id="PS00250">
    <property type="entry name" value="TGF_BETA_1"/>
    <property type="match status" value="1"/>
</dbReference>
<keyword evidence="6" id="KW-0732">Signal</keyword>
<feature type="domain" description="TGF-beta family profile" evidence="12">
    <location>
        <begin position="13"/>
        <end position="130"/>
    </location>
</feature>
<dbReference type="Gene3D" id="2.10.90.10">
    <property type="entry name" value="Cystine-knot cytokines"/>
    <property type="match status" value="1"/>
</dbReference>
<dbReference type="GO" id="GO:0008083">
    <property type="term" value="F:growth factor activity"/>
    <property type="evidence" value="ECO:0007669"/>
    <property type="project" value="UniProtKB-KW"/>
</dbReference>
<evidence type="ECO:0000256" key="10">
    <source>
        <dbReference type="ARBA" id="ARBA00023246"/>
    </source>
</evidence>
<dbReference type="SUPFAM" id="SSF57501">
    <property type="entry name" value="Cystine-knot cytokines"/>
    <property type="match status" value="1"/>
</dbReference>
<evidence type="ECO:0000256" key="5">
    <source>
        <dbReference type="ARBA" id="ARBA00022685"/>
    </source>
</evidence>
<keyword evidence="4" id="KW-0272">Extracellular matrix</keyword>
<dbReference type="OMA" id="HMNYCSG"/>
<keyword evidence="7 11" id="KW-0339">Growth factor</keyword>
<evidence type="ECO:0000256" key="6">
    <source>
        <dbReference type="ARBA" id="ARBA00022729"/>
    </source>
</evidence>
<reference evidence="13" key="1">
    <citation type="submission" date="2025-08" db="UniProtKB">
        <authorList>
            <consortium name="Ensembl"/>
        </authorList>
    </citation>
    <scope>IDENTIFICATION</scope>
</reference>
<evidence type="ECO:0000259" key="12">
    <source>
        <dbReference type="PROSITE" id="PS51362"/>
    </source>
</evidence>
<keyword evidence="8" id="KW-1015">Disulfide bond</keyword>
<reference evidence="13" key="2">
    <citation type="submission" date="2025-09" db="UniProtKB">
        <authorList>
            <consortium name="Ensembl"/>
        </authorList>
    </citation>
    <scope>IDENTIFICATION</scope>
</reference>
<dbReference type="SMART" id="SM00204">
    <property type="entry name" value="TGFB"/>
    <property type="match status" value="1"/>
</dbReference>
<dbReference type="AlphaFoldDB" id="S4RMZ1"/>
<dbReference type="GO" id="GO:0042127">
    <property type="term" value="P:regulation of cell population proliferation"/>
    <property type="evidence" value="ECO:0007669"/>
    <property type="project" value="TreeGrafter"/>
</dbReference>
<dbReference type="GO" id="GO:0005615">
    <property type="term" value="C:extracellular space"/>
    <property type="evidence" value="ECO:0007669"/>
    <property type="project" value="TreeGrafter"/>
</dbReference>
<dbReference type="Pfam" id="PF00019">
    <property type="entry name" value="TGF_beta"/>
    <property type="match status" value="1"/>
</dbReference>
<evidence type="ECO:0000256" key="9">
    <source>
        <dbReference type="ARBA" id="ARBA00023180"/>
    </source>
</evidence>
<dbReference type="GO" id="GO:0007179">
    <property type="term" value="P:transforming growth factor beta receptor signaling pathway"/>
    <property type="evidence" value="ECO:0007669"/>
    <property type="project" value="TreeGrafter"/>
</dbReference>
<dbReference type="InterPro" id="IPR029034">
    <property type="entry name" value="Cystine-knot_cytokine"/>
</dbReference>
<dbReference type="PROSITE" id="PS51362">
    <property type="entry name" value="TGF_BETA_2"/>
    <property type="match status" value="1"/>
</dbReference>
<comment type="subcellular location">
    <subcellularLocation>
        <location evidence="1">Secreted</location>
        <location evidence="1">Extracellular space</location>
        <location evidence="1">Extracellular matrix</location>
    </subcellularLocation>
</comment>
<sequence length="130" mass="14842">LLVSTSPGLKHSRARKARVFFVFFLGRNVEDNCCLRHLYINFRKDLGWNWIHEPQGYHANFCAGPCPYMWSMNTQHSTVLSLYNTINPVASVSPCCVPQELEPLTILYYVGKTPKVEQLSNMVVKSCKCS</sequence>
<keyword evidence="5" id="KW-0165">Cleavage on pair of basic residues</keyword>
<dbReference type="STRING" id="7757.ENSPMAP00000006577"/>
<evidence type="ECO:0000256" key="11">
    <source>
        <dbReference type="RuleBase" id="RU000354"/>
    </source>
</evidence>
<organism evidence="13">
    <name type="scientific">Petromyzon marinus</name>
    <name type="common">Sea lamprey</name>
    <dbReference type="NCBI Taxonomy" id="7757"/>
    <lineage>
        <taxon>Eukaryota</taxon>
        <taxon>Metazoa</taxon>
        <taxon>Chordata</taxon>
        <taxon>Craniata</taxon>
        <taxon>Vertebrata</taxon>
        <taxon>Cyclostomata</taxon>
        <taxon>Hyperoartia</taxon>
        <taxon>Petromyzontiformes</taxon>
        <taxon>Petromyzontidae</taxon>
        <taxon>Petromyzon</taxon>
    </lineage>
</organism>
<dbReference type="PANTHER" id="PTHR11848:SF33">
    <property type="entry name" value="TGF-BETA FAMILY PROFILE DOMAIN-CONTAINING PROTEIN"/>
    <property type="match status" value="1"/>
</dbReference>
<comment type="similarity">
    <text evidence="2 11">Belongs to the TGF-beta family.</text>
</comment>
<keyword evidence="9" id="KW-0325">Glycoprotein</keyword>
<dbReference type="PANTHER" id="PTHR11848">
    <property type="entry name" value="TGF-BETA FAMILY"/>
    <property type="match status" value="1"/>
</dbReference>
<evidence type="ECO:0000256" key="1">
    <source>
        <dbReference type="ARBA" id="ARBA00004498"/>
    </source>
</evidence>
<evidence type="ECO:0000256" key="3">
    <source>
        <dbReference type="ARBA" id="ARBA00022525"/>
    </source>
</evidence>
<keyword evidence="3" id="KW-0964">Secreted</keyword>
<accession>S4RMZ1</accession>
<keyword evidence="10" id="KW-0497">Mitogen</keyword>
<dbReference type="GeneTree" id="ENSGT00940000157390"/>
<dbReference type="InterPro" id="IPR017948">
    <property type="entry name" value="TGFb_CS"/>
</dbReference>
<dbReference type="InterPro" id="IPR001839">
    <property type="entry name" value="TGF-b_C"/>
</dbReference>
<evidence type="ECO:0000256" key="8">
    <source>
        <dbReference type="ARBA" id="ARBA00023157"/>
    </source>
</evidence>
<evidence type="ECO:0000256" key="7">
    <source>
        <dbReference type="ARBA" id="ARBA00023030"/>
    </source>
</evidence>